<keyword evidence="4 7" id="KW-1133">Transmembrane helix</keyword>
<feature type="transmembrane region" description="Helical" evidence="7">
    <location>
        <begin position="541"/>
        <end position="564"/>
    </location>
</feature>
<sequence length="600" mass="64985">MSFTYVHYSAPSSLPSDYALLSRYAAAHDLNSDTLDEQDEQMPSDGPSTHPDDDVLNTNAVAIPGRHNLARRSSFPTIYVTPFNPTTTGPLPDKSGYRSGPTKPTENTPLLGPLVPRIEEEVDGADNSEHASSMLWEEIRILGKYTLPVFGTHLLEYSLVIASVISIGHLSTTALAASTLGSMTASVSGFSIIQGFTSTLDTMLPGAWTSSQPQLVGLWAQRMTVVMAVTLIPIVCIWMGSESILLFLKQDPEVAHLAAVYLKYSIAGLPAYAFNAISRRYFQSQGLFTVPTRVILCVAPINALLNYLLVWGPEPFRLGFIGAPIATAISFNLISLASVVYGVFYVPKTAWHPISRRCFTSLGVLVQLGLAGVGQTASEWWSWELVGLAASLLGPVSLATQSVLLVSASTTFQAPFALSVATSVRVGNLLGERNGIRAASTTKAALLIGIAISLLWSAMFMIFRTKWAYIFNDDAEVVTLVASILPIVSLFQVFDGLSAVSGGILRAMGKQFTGALLNLSAYYVIGIPFGIWLAFKRDMGLHGLWVGLTISLIYASAVGVWICFKTDWEREVKKVQDRLEVDQETSVKVKRNDVEAAHAH</sequence>
<evidence type="ECO:0000256" key="7">
    <source>
        <dbReference type="SAM" id="Phobius"/>
    </source>
</evidence>
<accession>A0A8K0XKN5</accession>
<reference evidence="8" key="1">
    <citation type="journal article" date="2021" name="New Phytol.">
        <title>Evolutionary innovations through gain and loss of genes in the ectomycorrhizal Boletales.</title>
        <authorList>
            <person name="Wu G."/>
            <person name="Miyauchi S."/>
            <person name="Morin E."/>
            <person name="Kuo A."/>
            <person name="Drula E."/>
            <person name="Varga T."/>
            <person name="Kohler A."/>
            <person name="Feng B."/>
            <person name="Cao Y."/>
            <person name="Lipzen A."/>
            <person name="Daum C."/>
            <person name="Hundley H."/>
            <person name="Pangilinan J."/>
            <person name="Johnson J."/>
            <person name="Barry K."/>
            <person name="LaButti K."/>
            <person name="Ng V."/>
            <person name="Ahrendt S."/>
            <person name="Min B."/>
            <person name="Choi I.G."/>
            <person name="Park H."/>
            <person name="Plett J.M."/>
            <person name="Magnuson J."/>
            <person name="Spatafora J.W."/>
            <person name="Nagy L.G."/>
            <person name="Henrissat B."/>
            <person name="Grigoriev I.V."/>
            <person name="Yang Z.L."/>
            <person name="Xu J."/>
            <person name="Martin F.M."/>
        </authorList>
    </citation>
    <scope>NUCLEOTIDE SEQUENCE</scope>
    <source>
        <strain evidence="8">KKN 215</strain>
    </source>
</reference>
<dbReference type="GO" id="GO:0016020">
    <property type="term" value="C:membrane"/>
    <property type="evidence" value="ECO:0007669"/>
    <property type="project" value="UniProtKB-SubCell"/>
</dbReference>
<dbReference type="AlphaFoldDB" id="A0A8K0XKN5"/>
<feature type="transmembrane region" description="Helical" evidence="7">
    <location>
        <begin position="321"/>
        <end position="346"/>
    </location>
</feature>
<feature type="transmembrane region" description="Helical" evidence="7">
    <location>
        <begin position="475"/>
        <end position="494"/>
    </location>
</feature>
<feature type="transmembrane region" description="Helical" evidence="7">
    <location>
        <begin position="225"/>
        <end position="248"/>
    </location>
</feature>
<comment type="subcellular location">
    <subcellularLocation>
        <location evidence="1">Membrane</location>
        <topology evidence="1">Multi-pass membrane protein</topology>
    </subcellularLocation>
</comment>
<evidence type="ECO:0000313" key="8">
    <source>
        <dbReference type="EMBL" id="KAH8083292.1"/>
    </source>
</evidence>
<keyword evidence="5 7" id="KW-0472">Membrane</keyword>
<dbReference type="GO" id="GO:0042910">
    <property type="term" value="F:xenobiotic transmembrane transporter activity"/>
    <property type="evidence" value="ECO:0007669"/>
    <property type="project" value="InterPro"/>
</dbReference>
<dbReference type="Pfam" id="PF01554">
    <property type="entry name" value="MatE"/>
    <property type="match status" value="2"/>
</dbReference>
<feature type="region of interest" description="Disordered" evidence="6">
    <location>
        <begin position="86"/>
        <end position="112"/>
    </location>
</feature>
<dbReference type="Proteomes" id="UP000813824">
    <property type="component" value="Unassembled WGS sequence"/>
</dbReference>
<comment type="similarity">
    <text evidence="2">Belongs to the multi antimicrobial extrusion (MATE) (TC 2.A.66.1) family.</text>
</comment>
<dbReference type="EMBL" id="JAEVFJ010000048">
    <property type="protein sequence ID" value="KAH8083292.1"/>
    <property type="molecule type" value="Genomic_DNA"/>
</dbReference>
<evidence type="ECO:0000256" key="6">
    <source>
        <dbReference type="SAM" id="MobiDB-lite"/>
    </source>
</evidence>
<gene>
    <name evidence="8" type="ORF">BXZ70DRAFT_1012143</name>
</gene>
<dbReference type="GO" id="GO:1990961">
    <property type="term" value="P:xenobiotic detoxification by transmembrane export across the plasma membrane"/>
    <property type="evidence" value="ECO:0007669"/>
    <property type="project" value="InterPro"/>
</dbReference>
<evidence type="ECO:0000256" key="2">
    <source>
        <dbReference type="ARBA" id="ARBA00010199"/>
    </source>
</evidence>
<dbReference type="NCBIfam" id="TIGR00797">
    <property type="entry name" value="matE"/>
    <property type="match status" value="1"/>
</dbReference>
<feature type="transmembrane region" description="Helical" evidence="7">
    <location>
        <begin position="444"/>
        <end position="463"/>
    </location>
</feature>
<proteinExistence type="inferred from homology"/>
<dbReference type="PANTHER" id="PTHR11206">
    <property type="entry name" value="MULTIDRUG RESISTANCE PROTEIN"/>
    <property type="match status" value="1"/>
</dbReference>
<dbReference type="OrthoDB" id="2126698at2759"/>
<evidence type="ECO:0000256" key="1">
    <source>
        <dbReference type="ARBA" id="ARBA00004141"/>
    </source>
</evidence>
<dbReference type="GO" id="GO:0015297">
    <property type="term" value="F:antiporter activity"/>
    <property type="evidence" value="ECO:0007669"/>
    <property type="project" value="InterPro"/>
</dbReference>
<feature type="region of interest" description="Disordered" evidence="6">
    <location>
        <begin position="34"/>
        <end position="56"/>
    </location>
</feature>
<name>A0A8K0XKN5_9AGAR</name>
<evidence type="ECO:0000256" key="3">
    <source>
        <dbReference type="ARBA" id="ARBA00022692"/>
    </source>
</evidence>
<evidence type="ECO:0000256" key="5">
    <source>
        <dbReference type="ARBA" id="ARBA00023136"/>
    </source>
</evidence>
<feature type="transmembrane region" description="Helical" evidence="7">
    <location>
        <begin position="515"/>
        <end position="535"/>
    </location>
</feature>
<feature type="transmembrane region" description="Helical" evidence="7">
    <location>
        <begin position="254"/>
        <end position="274"/>
    </location>
</feature>
<keyword evidence="9" id="KW-1185">Reference proteome</keyword>
<protein>
    <submittedName>
        <fullName evidence="8">MATE efflux family protein</fullName>
    </submittedName>
</protein>
<dbReference type="CDD" id="cd13132">
    <property type="entry name" value="MATE_eukaryotic"/>
    <property type="match status" value="1"/>
</dbReference>
<feature type="transmembrane region" description="Helical" evidence="7">
    <location>
        <begin position="286"/>
        <end position="309"/>
    </location>
</feature>
<dbReference type="InterPro" id="IPR045069">
    <property type="entry name" value="MATE_euk"/>
</dbReference>
<comment type="caution">
    <text evidence="8">The sequence shown here is derived from an EMBL/GenBank/DDBJ whole genome shotgun (WGS) entry which is preliminary data.</text>
</comment>
<dbReference type="InterPro" id="IPR002528">
    <property type="entry name" value="MATE_fam"/>
</dbReference>
<organism evidence="8 9">
    <name type="scientific">Cristinia sonorae</name>
    <dbReference type="NCBI Taxonomy" id="1940300"/>
    <lineage>
        <taxon>Eukaryota</taxon>
        <taxon>Fungi</taxon>
        <taxon>Dikarya</taxon>
        <taxon>Basidiomycota</taxon>
        <taxon>Agaricomycotina</taxon>
        <taxon>Agaricomycetes</taxon>
        <taxon>Agaricomycetidae</taxon>
        <taxon>Agaricales</taxon>
        <taxon>Pleurotineae</taxon>
        <taxon>Stephanosporaceae</taxon>
        <taxon>Cristinia</taxon>
    </lineage>
</organism>
<evidence type="ECO:0000256" key="4">
    <source>
        <dbReference type="ARBA" id="ARBA00022989"/>
    </source>
</evidence>
<keyword evidence="3 7" id="KW-0812">Transmembrane</keyword>
<evidence type="ECO:0000313" key="9">
    <source>
        <dbReference type="Proteomes" id="UP000813824"/>
    </source>
</evidence>